<dbReference type="Proteomes" id="UP000051008">
    <property type="component" value="Unassembled WGS sequence"/>
</dbReference>
<keyword evidence="4 9" id="KW-0547">Nucleotide-binding</keyword>
<dbReference type="PANTHER" id="PTHR21342">
    <property type="entry name" value="PHOSPHOPANTETHEINE ADENYLYLTRANSFERASE"/>
    <property type="match status" value="1"/>
</dbReference>
<evidence type="ECO:0000313" key="11">
    <source>
        <dbReference type="EMBL" id="KRM64978.1"/>
    </source>
</evidence>
<name>A0A0R2AEC4_9LACO</name>
<dbReference type="NCBIfam" id="TIGR01510">
    <property type="entry name" value="coaD_prev_kdtB"/>
    <property type="match status" value="1"/>
</dbReference>
<keyword evidence="12" id="KW-1185">Reference proteome</keyword>
<evidence type="ECO:0000256" key="4">
    <source>
        <dbReference type="ARBA" id="ARBA00022741"/>
    </source>
</evidence>
<feature type="binding site" evidence="9">
    <location>
        <position position="40"/>
    </location>
    <ligand>
        <name>substrate</name>
    </ligand>
</feature>
<evidence type="ECO:0000256" key="6">
    <source>
        <dbReference type="ARBA" id="ARBA00022842"/>
    </source>
</evidence>
<dbReference type="InterPro" id="IPR014729">
    <property type="entry name" value="Rossmann-like_a/b/a_fold"/>
</dbReference>
<dbReference type="SUPFAM" id="SSF52374">
    <property type="entry name" value="Nucleotidylyl transferase"/>
    <property type="match status" value="1"/>
</dbReference>
<comment type="subcellular location">
    <subcellularLocation>
        <location evidence="9">Cytoplasm</location>
    </subcellularLocation>
</comment>
<dbReference type="PRINTS" id="PR01020">
    <property type="entry name" value="LPSBIOSNTHSS"/>
</dbReference>
<evidence type="ECO:0000256" key="2">
    <source>
        <dbReference type="ARBA" id="ARBA00022679"/>
    </source>
</evidence>
<feature type="binding site" evidence="9">
    <location>
        <position position="8"/>
    </location>
    <ligand>
        <name>substrate</name>
    </ligand>
</feature>
<dbReference type="InterPro" id="IPR001980">
    <property type="entry name" value="PPAT"/>
</dbReference>
<dbReference type="HAMAP" id="MF_00151">
    <property type="entry name" value="PPAT_bact"/>
    <property type="match status" value="1"/>
</dbReference>
<feature type="domain" description="Cytidyltransferase-like" evidence="10">
    <location>
        <begin position="4"/>
        <end position="133"/>
    </location>
</feature>
<feature type="binding site" evidence="9">
    <location>
        <begin position="123"/>
        <end position="129"/>
    </location>
    <ligand>
        <name>ATP</name>
        <dbReference type="ChEBI" id="CHEBI:30616"/>
    </ligand>
</feature>
<keyword evidence="5 9" id="KW-0067">ATP-binding</keyword>
<dbReference type="PATRIC" id="fig|1423718.3.peg.1694"/>
<dbReference type="AlphaFoldDB" id="A0A0R2AEC4"/>
<feature type="binding site" evidence="9">
    <location>
        <begin position="88"/>
        <end position="90"/>
    </location>
    <ligand>
        <name>ATP</name>
        <dbReference type="ChEBI" id="CHEBI:30616"/>
    </ligand>
</feature>
<dbReference type="EMBL" id="AYYP01000022">
    <property type="protein sequence ID" value="KRM64978.1"/>
    <property type="molecule type" value="Genomic_DNA"/>
</dbReference>
<dbReference type="RefSeq" id="WP_056976509.1">
    <property type="nucleotide sequence ID" value="NZ_AYYP01000022.1"/>
</dbReference>
<comment type="similarity">
    <text evidence="9">Belongs to the bacterial CoaD family.</text>
</comment>
<evidence type="ECO:0000259" key="10">
    <source>
        <dbReference type="Pfam" id="PF01467"/>
    </source>
</evidence>
<feature type="binding site" evidence="9">
    <location>
        <position position="73"/>
    </location>
    <ligand>
        <name>substrate</name>
    </ligand>
</feature>
<dbReference type="Gene3D" id="3.40.50.620">
    <property type="entry name" value="HUPs"/>
    <property type="match status" value="1"/>
</dbReference>
<feature type="binding site" evidence="9">
    <location>
        <position position="16"/>
    </location>
    <ligand>
        <name>ATP</name>
        <dbReference type="ChEBI" id="CHEBI:30616"/>
    </ligand>
</feature>
<proteinExistence type="inferred from homology"/>
<dbReference type="InterPro" id="IPR004821">
    <property type="entry name" value="Cyt_trans-like"/>
</dbReference>
<comment type="cofactor">
    <cofactor evidence="9">
        <name>Mg(2+)</name>
        <dbReference type="ChEBI" id="CHEBI:18420"/>
    </cofactor>
</comment>
<keyword evidence="3 9" id="KW-0548">Nucleotidyltransferase</keyword>
<evidence type="ECO:0000256" key="3">
    <source>
        <dbReference type="ARBA" id="ARBA00022695"/>
    </source>
</evidence>
<evidence type="ECO:0000256" key="5">
    <source>
        <dbReference type="ARBA" id="ARBA00022840"/>
    </source>
</evidence>
<keyword evidence="1 9" id="KW-0963">Cytoplasm</keyword>
<dbReference type="EC" id="2.7.7.3" evidence="9"/>
<comment type="caution">
    <text evidence="11">The sequence shown here is derived from an EMBL/GenBank/DDBJ whole genome shotgun (WGS) entry which is preliminary data.</text>
</comment>
<sequence>MKAVFPGSFDPLTNGHLDLIKRASGLFEEVIVAIATNTAKQPLFSPQEKMTLVNSAIKGLPNVSAVAIPSDLTVNVARKLGAKAIVRGVRNVQDFEYEQGIAAMNKQLAPDLETILLFARPEYTLLSSSLIKEVARFHGDLAKFVPAEVGLALKKKMESDD</sequence>
<protein>
    <recommendedName>
        <fullName evidence="9">Phosphopantetheine adenylyltransferase</fullName>
        <ecNumber evidence="9">2.7.7.3</ecNumber>
    </recommendedName>
    <alternativeName>
        <fullName evidence="9">Dephospho-CoA pyrophosphorylase</fullName>
    </alternativeName>
    <alternativeName>
        <fullName evidence="9">Pantetheine-phosphate adenylyltransferase</fullName>
        <shortName evidence="9">PPAT</shortName>
    </alternativeName>
</protein>
<accession>A0A0R2AEC4</accession>
<feature type="binding site" evidence="9">
    <location>
        <begin position="8"/>
        <end position="9"/>
    </location>
    <ligand>
        <name>ATP</name>
        <dbReference type="ChEBI" id="CHEBI:30616"/>
    </ligand>
</feature>
<reference evidence="11 12" key="1">
    <citation type="journal article" date="2015" name="Genome Announc.">
        <title>Expanding the biotechnology potential of lactobacilli through comparative genomics of 213 strains and associated genera.</title>
        <authorList>
            <person name="Sun Z."/>
            <person name="Harris H.M."/>
            <person name="McCann A."/>
            <person name="Guo C."/>
            <person name="Argimon S."/>
            <person name="Zhang W."/>
            <person name="Yang X."/>
            <person name="Jeffery I.B."/>
            <person name="Cooney J.C."/>
            <person name="Kagawa T.F."/>
            <person name="Liu W."/>
            <person name="Song Y."/>
            <person name="Salvetti E."/>
            <person name="Wrobel A."/>
            <person name="Rasinkangas P."/>
            <person name="Parkhill J."/>
            <person name="Rea M.C."/>
            <person name="O'Sullivan O."/>
            <person name="Ritari J."/>
            <person name="Douillard F.P."/>
            <person name="Paul Ross R."/>
            <person name="Yang R."/>
            <person name="Briner A.E."/>
            <person name="Felis G.E."/>
            <person name="de Vos W.M."/>
            <person name="Barrangou R."/>
            <person name="Klaenhammer T.R."/>
            <person name="Caufield P.W."/>
            <person name="Cui Y."/>
            <person name="Zhang H."/>
            <person name="O'Toole P.W."/>
        </authorList>
    </citation>
    <scope>NUCLEOTIDE SEQUENCE [LARGE SCALE GENOMIC DNA]</scope>
    <source>
        <strain evidence="11 12">DSM 20509</strain>
    </source>
</reference>
<comment type="subunit">
    <text evidence="9">Homohexamer.</text>
</comment>
<dbReference type="GO" id="GO:0004595">
    <property type="term" value="F:pantetheine-phosphate adenylyltransferase activity"/>
    <property type="evidence" value="ECO:0007669"/>
    <property type="project" value="UniProtKB-UniRule"/>
</dbReference>
<dbReference type="UniPathway" id="UPA00241">
    <property type="reaction ID" value="UER00355"/>
</dbReference>
<gene>
    <name evidence="9" type="primary">coaD</name>
    <name evidence="11" type="ORF">FC14_GL001629</name>
</gene>
<keyword evidence="7 9" id="KW-0173">Coenzyme A biosynthesis</keyword>
<feature type="binding site" evidence="9">
    <location>
        <position position="87"/>
    </location>
    <ligand>
        <name>substrate</name>
    </ligand>
</feature>
<evidence type="ECO:0000256" key="9">
    <source>
        <dbReference type="HAMAP-Rule" id="MF_00151"/>
    </source>
</evidence>
<dbReference type="Pfam" id="PF01467">
    <property type="entry name" value="CTP_transf_like"/>
    <property type="match status" value="1"/>
</dbReference>
<evidence type="ECO:0000256" key="7">
    <source>
        <dbReference type="ARBA" id="ARBA00022993"/>
    </source>
</evidence>
<keyword evidence="2 9" id="KW-0808">Transferase</keyword>
<evidence type="ECO:0000256" key="1">
    <source>
        <dbReference type="ARBA" id="ARBA00022490"/>
    </source>
</evidence>
<comment type="pathway">
    <text evidence="9">Cofactor biosynthesis; coenzyme A biosynthesis; CoA from (R)-pantothenate: step 4/5.</text>
</comment>
<keyword evidence="6 9" id="KW-0460">Magnesium</keyword>
<evidence type="ECO:0000313" key="12">
    <source>
        <dbReference type="Proteomes" id="UP000051008"/>
    </source>
</evidence>
<dbReference type="GO" id="GO:0005524">
    <property type="term" value="F:ATP binding"/>
    <property type="evidence" value="ECO:0007669"/>
    <property type="project" value="UniProtKB-KW"/>
</dbReference>
<dbReference type="GO" id="GO:0005737">
    <property type="term" value="C:cytoplasm"/>
    <property type="evidence" value="ECO:0007669"/>
    <property type="project" value="UniProtKB-SubCell"/>
</dbReference>
<organism evidence="11 12">
    <name type="scientific">Ligilactobacillus agilis DSM 20509</name>
    <dbReference type="NCBI Taxonomy" id="1423718"/>
    <lineage>
        <taxon>Bacteria</taxon>
        <taxon>Bacillati</taxon>
        <taxon>Bacillota</taxon>
        <taxon>Bacilli</taxon>
        <taxon>Lactobacillales</taxon>
        <taxon>Lactobacillaceae</taxon>
        <taxon>Ligilactobacillus</taxon>
    </lineage>
</organism>
<dbReference type="NCBIfam" id="TIGR00125">
    <property type="entry name" value="cyt_tran_rel"/>
    <property type="match status" value="1"/>
</dbReference>
<evidence type="ECO:0000256" key="8">
    <source>
        <dbReference type="ARBA" id="ARBA00029346"/>
    </source>
</evidence>
<feature type="binding site" evidence="9">
    <location>
        <position position="98"/>
    </location>
    <ligand>
        <name>ATP</name>
        <dbReference type="ChEBI" id="CHEBI:30616"/>
    </ligand>
</feature>
<dbReference type="CDD" id="cd02163">
    <property type="entry name" value="PPAT"/>
    <property type="match status" value="1"/>
</dbReference>
<comment type="function">
    <text evidence="9">Reversibly transfers an adenylyl group from ATP to 4'-phosphopantetheine, yielding dephospho-CoA (dPCoA) and pyrophosphate.</text>
</comment>
<feature type="site" description="Transition state stabilizer" evidence="9">
    <location>
        <position position="16"/>
    </location>
</feature>
<comment type="catalytic activity">
    <reaction evidence="8 9">
        <text>(R)-4'-phosphopantetheine + ATP + H(+) = 3'-dephospho-CoA + diphosphate</text>
        <dbReference type="Rhea" id="RHEA:19801"/>
        <dbReference type="ChEBI" id="CHEBI:15378"/>
        <dbReference type="ChEBI" id="CHEBI:30616"/>
        <dbReference type="ChEBI" id="CHEBI:33019"/>
        <dbReference type="ChEBI" id="CHEBI:57328"/>
        <dbReference type="ChEBI" id="CHEBI:61723"/>
        <dbReference type="EC" id="2.7.7.3"/>
    </reaction>
</comment>
<dbReference type="PANTHER" id="PTHR21342:SF1">
    <property type="entry name" value="PHOSPHOPANTETHEINE ADENYLYLTRANSFERASE"/>
    <property type="match status" value="1"/>
</dbReference>
<dbReference type="GO" id="GO:0015937">
    <property type="term" value="P:coenzyme A biosynthetic process"/>
    <property type="evidence" value="ECO:0007669"/>
    <property type="project" value="UniProtKB-UniRule"/>
</dbReference>
<dbReference type="OrthoDB" id="9806661at2"/>